<feature type="domain" description="Mur ligase central" evidence="21">
    <location>
        <begin position="112"/>
        <end position="312"/>
    </location>
</feature>
<feature type="binding site" evidence="17">
    <location>
        <position position="189"/>
    </location>
    <ligand>
        <name>UDP-N-acetyl-alpha-D-muramoyl-L-alanyl-D-glutamate</name>
        <dbReference type="ChEBI" id="CHEBI:83900"/>
    </ligand>
</feature>
<dbReference type="EMBL" id="PFFQ01000064">
    <property type="protein sequence ID" value="PIW14102.1"/>
    <property type="molecule type" value="Genomic_DNA"/>
</dbReference>
<feature type="binding site" evidence="17">
    <location>
        <begin position="409"/>
        <end position="412"/>
    </location>
    <ligand>
        <name>meso-2,6-diaminopimelate</name>
        <dbReference type="ChEBI" id="CHEBI:57791"/>
    </ligand>
</feature>
<comment type="similarity">
    <text evidence="1 17">Belongs to the MurCDEF family. MurE subfamily.</text>
</comment>
<feature type="binding site" evidence="17">
    <location>
        <begin position="156"/>
        <end position="157"/>
    </location>
    <ligand>
        <name>UDP-N-acetyl-alpha-D-muramoyl-L-alanyl-D-glutamate</name>
        <dbReference type="ChEBI" id="CHEBI:83900"/>
    </ligand>
</feature>
<comment type="function">
    <text evidence="17">Catalyzes the addition of meso-diaminopimelic acid to the nucleotide precursor UDP-N-acetylmuramoyl-L-alanyl-D-glutamate (UMAG) in the biosynthesis of bacterial cell-wall peptidoglycan.</text>
</comment>
<dbReference type="Gene3D" id="3.90.190.20">
    <property type="entry name" value="Mur ligase, C-terminal domain"/>
    <property type="match status" value="1"/>
</dbReference>
<evidence type="ECO:0000256" key="10">
    <source>
        <dbReference type="ARBA" id="ARBA00023316"/>
    </source>
</evidence>
<evidence type="ECO:0000313" key="23">
    <source>
        <dbReference type="Proteomes" id="UP000231019"/>
    </source>
</evidence>
<feature type="binding site" evidence="17">
    <location>
        <position position="183"/>
    </location>
    <ligand>
        <name>UDP-N-acetyl-alpha-D-muramoyl-L-alanyl-D-glutamate</name>
        <dbReference type="ChEBI" id="CHEBI:83900"/>
    </ligand>
</feature>
<dbReference type="Proteomes" id="UP000231019">
    <property type="component" value="Unassembled WGS sequence"/>
</dbReference>
<name>A0A2M7FY50_9BACT</name>
<evidence type="ECO:0000256" key="4">
    <source>
        <dbReference type="ARBA" id="ARBA00022618"/>
    </source>
</evidence>
<comment type="catalytic activity">
    <reaction evidence="11 17">
        <text>UDP-N-acetyl-alpha-D-muramoyl-L-alanyl-D-glutamate + meso-2,6-diaminopimelate + ATP = UDP-N-acetyl-alpha-D-muramoyl-L-alanyl-gamma-D-glutamyl-meso-2,6-diaminopimelate + ADP + phosphate + H(+)</text>
        <dbReference type="Rhea" id="RHEA:23676"/>
        <dbReference type="ChEBI" id="CHEBI:15378"/>
        <dbReference type="ChEBI" id="CHEBI:30616"/>
        <dbReference type="ChEBI" id="CHEBI:43474"/>
        <dbReference type="ChEBI" id="CHEBI:57791"/>
        <dbReference type="ChEBI" id="CHEBI:83900"/>
        <dbReference type="ChEBI" id="CHEBI:83905"/>
        <dbReference type="ChEBI" id="CHEBI:456216"/>
        <dbReference type="EC" id="6.3.2.13"/>
    </reaction>
</comment>
<dbReference type="InterPro" id="IPR018109">
    <property type="entry name" value="Folylpolyglutamate_synth_CS"/>
</dbReference>
<evidence type="ECO:0000256" key="5">
    <source>
        <dbReference type="ARBA" id="ARBA00022741"/>
    </source>
</evidence>
<dbReference type="GO" id="GO:0004326">
    <property type="term" value="F:tetrahydrofolylpolyglutamate synthase activity"/>
    <property type="evidence" value="ECO:0007669"/>
    <property type="project" value="InterPro"/>
</dbReference>
<dbReference type="GO" id="GO:0051301">
    <property type="term" value="P:cell division"/>
    <property type="evidence" value="ECO:0007669"/>
    <property type="project" value="UniProtKB-KW"/>
</dbReference>
<evidence type="ECO:0000256" key="18">
    <source>
        <dbReference type="RuleBase" id="RU004135"/>
    </source>
</evidence>
<evidence type="ECO:0000259" key="20">
    <source>
        <dbReference type="Pfam" id="PF02875"/>
    </source>
</evidence>
<evidence type="ECO:0000256" key="2">
    <source>
        <dbReference type="ARBA" id="ARBA00022490"/>
    </source>
</evidence>
<organism evidence="22 23">
    <name type="scientific">bacterium (Candidatus Blackallbacteria) CG17_big_fil_post_rev_8_21_14_2_50_48_46</name>
    <dbReference type="NCBI Taxonomy" id="2014261"/>
    <lineage>
        <taxon>Bacteria</taxon>
        <taxon>Candidatus Blackallbacteria</taxon>
    </lineage>
</organism>
<dbReference type="GO" id="GO:0005524">
    <property type="term" value="F:ATP binding"/>
    <property type="evidence" value="ECO:0007669"/>
    <property type="project" value="UniProtKB-UniRule"/>
</dbReference>
<dbReference type="FunFam" id="3.90.190.20:FF:000006">
    <property type="entry name" value="UDP-N-acetylmuramoyl-L-alanyl-D-glutamate--2,6-diaminopimelate ligase"/>
    <property type="match status" value="1"/>
</dbReference>
<feature type="binding site" evidence="17">
    <location>
        <position position="460"/>
    </location>
    <ligand>
        <name>meso-2,6-diaminopimelate</name>
        <dbReference type="ChEBI" id="CHEBI:57791"/>
    </ligand>
</feature>
<dbReference type="PANTHER" id="PTHR23135:SF4">
    <property type="entry name" value="UDP-N-ACETYLMURAMOYL-L-ALANYL-D-GLUTAMATE--2,6-DIAMINOPIMELATE LIGASE MURE HOMOLOG, CHLOROPLASTIC"/>
    <property type="match status" value="1"/>
</dbReference>
<dbReference type="PROSITE" id="PS01011">
    <property type="entry name" value="FOLYLPOLYGLU_SYNT_1"/>
    <property type="match status" value="1"/>
</dbReference>
<evidence type="ECO:0000256" key="8">
    <source>
        <dbReference type="ARBA" id="ARBA00022984"/>
    </source>
</evidence>
<keyword evidence="4 17" id="KW-0132">Cell division</keyword>
<evidence type="ECO:0000256" key="6">
    <source>
        <dbReference type="ARBA" id="ARBA00022840"/>
    </source>
</evidence>
<feature type="binding site" evidence="17">
    <location>
        <position position="191"/>
    </location>
    <ligand>
        <name>UDP-N-acetyl-alpha-D-muramoyl-L-alanyl-D-glutamate</name>
        <dbReference type="ChEBI" id="CHEBI:83900"/>
    </ligand>
</feature>
<dbReference type="GO" id="GO:0008765">
    <property type="term" value="F:UDP-N-acetylmuramoylalanyl-D-glutamate-2,6-diaminopimelate ligase activity"/>
    <property type="evidence" value="ECO:0007669"/>
    <property type="project" value="UniProtKB-UniRule"/>
</dbReference>
<protein>
    <recommendedName>
        <fullName evidence="13 17">UDP-N-acetylmuramoyl-L-alanyl-D-glutamate--2,6-diaminopimelate ligase</fullName>
        <ecNumber evidence="12 17">6.3.2.13</ecNumber>
    </recommendedName>
    <alternativeName>
        <fullName evidence="14 17">Meso-A2pm-adding enzyme</fullName>
    </alternativeName>
    <alternativeName>
        <fullName evidence="15 17">Meso-diaminopimelate-adding enzyme</fullName>
    </alternativeName>
    <alternativeName>
        <fullName evidence="16 17">UDP-MurNAc-L-Ala-D-Glu:meso-diaminopimelate ligase</fullName>
    </alternativeName>
    <alternativeName>
        <fullName evidence="17">UDP-MurNAc-tripeptide synthetase</fullName>
    </alternativeName>
    <alternativeName>
        <fullName evidence="17">UDP-N-acetylmuramyl-tripeptide synthetase</fullName>
    </alternativeName>
</protein>
<dbReference type="Gene3D" id="3.40.1190.10">
    <property type="entry name" value="Mur-like, catalytic domain"/>
    <property type="match status" value="1"/>
</dbReference>
<dbReference type="AlphaFoldDB" id="A0A2M7FY50"/>
<comment type="cofactor">
    <cofactor evidence="17">
        <name>Mg(2+)</name>
        <dbReference type="ChEBI" id="CHEBI:18420"/>
    </cofactor>
</comment>
<dbReference type="EC" id="6.3.2.13" evidence="12 17"/>
<evidence type="ECO:0000256" key="13">
    <source>
        <dbReference type="ARBA" id="ARBA00072883"/>
    </source>
</evidence>
<dbReference type="HAMAP" id="MF_00208">
    <property type="entry name" value="MurE"/>
    <property type="match status" value="1"/>
</dbReference>
<dbReference type="NCBIfam" id="TIGR01085">
    <property type="entry name" value="murE"/>
    <property type="match status" value="1"/>
</dbReference>
<dbReference type="SUPFAM" id="SSF53623">
    <property type="entry name" value="MurD-like peptide ligases, catalytic domain"/>
    <property type="match status" value="1"/>
</dbReference>
<dbReference type="PANTHER" id="PTHR23135">
    <property type="entry name" value="MUR LIGASE FAMILY MEMBER"/>
    <property type="match status" value="1"/>
</dbReference>
<comment type="caution">
    <text evidence="17">Lacks conserved residue(s) required for the propagation of feature annotation.</text>
</comment>
<dbReference type="Gene3D" id="3.40.1390.10">
    <property type="entry name" value="MurE/MurF, N-terminal domain"/>
    <property type="match status" value="1"/>
</dbReference>
<evidence type="ECO:0000256" key="17">
    <source>
        <dbReference type="HAMAP-Rule" id="MF_00208"/>
    </source>
</evidence>
<evidence type="ECO:0000256" key="15">
    <source>
        <dbReference type="ARBA" id="ARBA00076158"/>
    </source>
</evidence>
<dbReference type="InterPro" id="IPR013221">
    <property type="entry name" value="Mur_ligase_cen"/>
</dbReference>
<feature type="binding site" evidence="17">
    <location>
        <position position="385"/>
    </location>
    <ligand>
        <name>meso-2,6-diaminopimelate</name>
        <dbReference type="ChEBI" id="CHEBI:57791"/>
    </ligand>
</feature>
<comment type="PTM">
    <text evidence="17">Carboxylation is probably crucial for Mg(2+) binding and, consequently, for the gamma-phosphate positioning of ATP.</text>
</comment>
<keyword evidence="3 17" id="KW-0436">Ligase</keyword>
<evidence type="ECO:0000256" key="14">
    <source>
        <dbReference type="ARBA" id="ARBA00075482"/>
    </source>
</evidence>
<evidence type="ECO:0000256" key="1">
    <source>
        <dbReference type="ARBA" id="ARBA00005898"/>
    </source>
</evidence>
<comment type="caution">
    <text evidence="22">The sequence shown here is derived from an EMBL/GenBank/DDBJ whole genome shotgun (WGS) entry which is preliminary data.</text>
</comment>
<accession>A0A2M7FY50</accession>
<dbReference type="SUPFAM" id="SSF53244">
    <property type="entry name" value="MurD-like peptide ligases, peptide-binding domain"/>
    <property type="match status" value="1"/>
</dbReference>
<comment type="subcellular location">
    <subcellularLocation>
        <location evidence="17 18">Cytoplasm</location>
    </subcellularLocation>
</comment>
<dbReference type="GO" id="GO:0000287">
    <property type="term" value="F:magnesium ion binding"/>
    <property type="evidence" value="ECO:0007669"/>
    <property type="project" value="UniProtKB-UniRule"/>
</dbReference>
<keyword evidence="7 17" id="KW-0133">Cell shape</keyword>
<dbReference type="GO" id="GO:0071555">
    <property type="term" value="P:cell wall organization"/>
    <property type="evidence" value="ECO:0007669"/>
    <property type="project" value="UniProtKB-KW"/>
</dbReference>
<evidence type="ECO:0000313" key="22">
    <source>
        <dbReference type="EMBL" id="PIW14102.1"/>
    </source>
</evidence>
<keyword evidence="2 17" id="KW-0963">Cytoplasm</keyword>
<dbReference type="InterPro" id="IPR036565">
    <property type="entry name" value="Mur-like_cat_sf"/>
</dbReference>
<evidence type="ECO:0000256" key="9">
    <source>
        <dbReference type="ARBA" id="ARBA00023306"/>
    </source>
</evidence>
<keyword evidence="8 17" id="KW-0573">Peptidoglycan synthesis</keyword>
<dbReference type="InterPro" id="IPR004101">
    <property type="entry name" value="Mur_ligase_C"/>
</dbReference>
<feature type="short sequence motif" description="Meso-diaminopimelate recognition motif" evidence="17">
    <location>
        <begin position="409"/>
        <end position="412"/>
    </location>
</feature>
<evidence type="ECO:0000256" key="12">
    <source>
        <dbReference type="ARBA" id="ARBA00066633"/>
    </source>
</evidence>
<keyword evidence="6 17" id="KW-0067">ATP-binding</keyword>
<keyword evidence="17" id="KW-0460">Magnesium</keyword>
<feature type="domain" description="Mur ligase C-terminal" evidence="20">
    <location>
        <begin position="335"/>
        <end position="462"/>
    </location>
</feature>
<evidence type="ECO:0000256" key="11">
    <source>
        <dbReference type="ARBA" id="ARBA00050251"/>
    </source>
</evidence>
<reference evidence="22 23" key="1">
    <citation type="submission" date="2017-09" db="EMBL/GenBank/DDBJ databases">
        <title>Depth-based differentiation of microbial function through sediment-hosted aquifers and enrichment of novel symbionts in the deep terrestrial subsurface.</title>
        <authorList>
            <person name="Probst A.J."/>
            <person name="Ladd B."/>
            <person name="Jarett J.K."/>
            <person name="Geller-Mcgrath D.E."/>
            <person name="Sieber C.M."/>
            <person name="Emerson J.B."/>
            <person name="Anantharaman K."/>
            <person name="Thomas B.C."/>
            <person name="Malmstrom R."/>
            <person name="Stieglmeier M."/>
            <person name="Klingl A."/>
            <person name="Woyke T."/>
            <person name="Ryan C.M."/>
            <person name="Banfield J.F."/>
        </authorList>
    </citation>
    <scope>NUCLEOTIDE SEQUENCE [LARGE SCALE GENOMIC DNA]</scope>
    <source>
        <strain evidence="22">CG17_big_fil_post_rev_8_21_14_2_50_48_46</strain>
    </source>
</reference>
<dbReference type="GO" id="GO:0009252">
    <property type="term" value="P:peptidoglycan biosynthetic process"/>
    <property type="evidence" value="ECO:0007669"/>
    <property type="project" value="UniProtKB-UniRule"/>
</dbReference>
<dbReference type="NCBIfam" id="NF001126">
    <property type="entry name" value="PRK00139.1-4"/>
    <property type="match status" value="1"/>
</dbReference>
<dbReference type="SUPFAM" id="SSF63418">
    <property type="entry name" value="MurE/MurF N-terminal domain"/>
    <property type="match status" value="1"/>
</dbReference>
<feature type="binding site" evidence="17">
    <location>
        <position position="464"/>
    </location>
    <ligand>
        <name>meso-2,6-diaminopimelate</name>
        <dbReference type="ChEBI" id="CHEBI:57791"/>
    </ligand>
</feature>
<gene>
    <name evidence="17" type="primary">murE</name>
    <name evidence="22" type="ORF">COW36_22915</name>
</gene>
<evidence type="ECO:0000256" key="3">
    <source>
        <dbReference type="ARBA" id="ARBA00022598"/>
    </source>
</evidence>
<dbReference type="InterPro" id="IPR000713">
    <property type="entry name" value="Mur_ligase_N"/>
</dbReference>
<dbReference type="Pfam" id="PF01225">
    <property type="entry name" value="Mur_ligase"/>
    <property type="match status" value="1"/>
</dbReference>
<dbReference type="NCBIfam" id="NF001124">
    <property type="entry name" value="PRK00139.1-2"/>
    <property type="match status" value="1"/>
</dbReference>
<dbReference type="GO" id="GO:0008360">
    <property type="term" value="P:regulation of cell shape"/>
    <property type="evidence" value="ECO:0007669"/>
    <property type="project" value="UniProtKB-KW"/>
</dbReference>
<evidence type="ECO:0000259" key="21">
    <source>
        <dbReference type="Pfam" id="PF08245"/>
    </source>
</evidence>
<dbReference type="InterPro" id="IPR005761">
    <property type="entry name" value="UDP-N-AcMur-Glu-dNH2Pim_ligase"/>
</dbReference>
<sequence>MKLDTLLQALPALKSAELNPEITGLCYDSRQAKAGSLYACLPGTRADGHQFIPQALAQGAVAVLCQNDWLQQQSDLSPEIAWIGVEETRVALAQLAAAFYDFPSRKLALVGVTGTNGKTTTTHLIRSLLEKAGQATGLIGTLGCFFGASEIPTGFTTPFAPELQQILAQMQQEGAQTVTMECSSHALEQHRLDALEFECAIFTNLTQDHLDYHKTMEAYASAKQILFKHLLKAQGTALLNSDDPYAESFAQSCSGKILRYGFGSEADLRASDPVYGLAGVSYLLHWQGKIWPVRLALPGHYNILNSLAALGAGLVLGQDLPSLIENLAQIPGVPGRLEVVSPANHPFTVAVDYAHTPDSLENVLKTARQFTPGRLLCVFGCGGDRDASKRPLMGKAASELADHAWLTSDNPRSEDPEAILNDILAGIDQPEKVTREVDRQTAIESALQAAQPGDVLIIAGKGHETYQIFKDRTVHFDDREVARQWLERN</sequence>
<feature type="binding site" evidence="17">
    <location>
        <position position="29"/>
    </location>
    <ligand>
        <name>UDP-N-acetyl-alpha-D-muramoyl-L-alanyl-D-glutamate</name>
        <dbReference type="ChEBI" id="CHEBI:83900"/>
    </ligand>
</feature>
<evidence type="ECO:0000259" key="19">
    <source>
        <dbReference type="Pfam" id="PF01225"/>
    </source>
</evidence>
<dbReference type="InterPro" id="IPR035911">
    <property type="entry name" value="MurE/MurF_N"/>
</dbReference>
<dbReference type="InterPro" id="IPR036615">
    <property type="entry name" value="Mur_ligase_C_dom_sf"/>
</dbReference>
<keyword evidence="9 17" id="KW-0131">Cell cycle</keyword>
<dbReference type="UniPathway" id="UPA00219"/>
<comment type="pathway">
    <text evidence="17 18">Cell wall biogenesis; peptidoglycan biosynthesis.</text>
</comment>
<keyword evidence="10 17" id="KW-0961">Cell wall biogenesis/degradation</keyword>
<proteinExistence type="inferred from homology"/>
<feature type="modified residue" description="N6-carboxylysine" evidence="17">
    <location>
        <position position="223"/>
    </location>
</feature>
<dbReference type="GO" id="GO:0005737">
    <property type="term" value="C:cytoplasm"/>
    <property type="evidence" value="ECO:0007669"/>
    <property type="project" value="UniProtKB-SubCell"/>
</dbReference>
<feature type="domain" description="Mur ligase N-terminal catalytic" evidence="19">
    <location>
        <begin position="21"/>
        <end position="100"/>
    </location>
</feature>
<evidence type="ECO:0000256" key="16">
    <source>
        <dbReference type="ARBA" id="ARBA00081560"/>
    </source>
</evidence>
<keyword evidence="5 17" id="KW-0547">Nucleotide-binding</keyword>
<dbReference type="Pfam" id="PF02875">
    <property type="entry name" value="Mur_ligase_C"/>
    <property type="match status" value="1"/>
</dbReference>
<dbReference type="Pfam" id="PF08245">
    <property type="entry name" value="Mur_ligase_M"/>
    <property type="match status" value="1"/>
</dbReference>
<evidence type="ECO:0000256" key="7">
    <source>
        <dbReference type="ARBA" id="ARBA00022960"/>
    </source>
</evidence>
<feature type="binding site" evidence="17">
    <location>
        <begin position="114"/>
        <end position="120"/>
    </location>
    <ligand>
        <name>ATP</name>
        <dbReference type="ChEBI" id="CHEBI:30616"/>
    </ligand>
</feature>